<proteinExistence type="inferred from homology"/>
<evidence type="ECO:0000256" key="5">
    <source>
        <dbReference type="ARBA" id="ARBA00038359"/>
    </source>
</evidence>
<keyword evidence="4 7" id="KW-0472">Membrane</keyword>
<feature type="transmembrane region" description="Helical" evidence="7">
    <location>
        <begin position="68"/>
        <end position="93"/>
    </location>
</feature>
<gene>
    <name evidence="9" type="ORF">BU26DRAFT_346524</name>
</gene>
<dbReference type="InterPro" id="IPR049326">
    <property type="entry name" value="Rhodopsin_dom_fungi"/>
</dbReference>
<feature type="region of interest" description="Disordered" evidence="6">
    <location>
        <begin position="1"/>
        <end position="22"/>
    </location>
</feature>
<feature type="transmembrane region" description="Helical" evidence="7">
    <location>
        <begin position="239"/>
        <end position="257"/>
    </location>
</feature>
<feature type="transmembrane region" description="Helical" evidence="7">
    <location>
        <begin position="208"/>
        <end position="227"/>
    </location>
</feature>
<evidence type="ECO:0000256" key="4">
    <source>
        <dbReference type="ARBA" id="ARBA00023136"/>
    </source>
</evidence>
<feature type="transmembrane region" description="Helical" evidence="7">
    <location>
        <begin position="113"/>
        <end position="137"/>
    </location>
</feature>
<dbReference type="OrthoDB" id="5022096at2759"/>
<evidence type="ECO:0000313" key="9">
    <source>
        <dbReference type="EMBL" id="KAF2247370.1"/>
    </source>
</evidence>
<comment type="subcellular location">
    <subcellularLocation>
        <location evidence="1">Membrane</location>
        <topology evidence="1">Multi-pass membrane protein</topology>
    </subcellularLocation>
</comment>
<evidence type="ECO:0000256" key="2">
    <source>
        <dbReference type="ARBA" id="ARBA00022692"/>
    </source>
</evidence>
<feature type="transmembrane region" description="Helical" evidence="7">
    <location>
        <begin position="35"/>
        <end position="56"/>
    </location>
</feature>
<feature type="transmembrane region" description="Helical" evidence="7">
    <location>
        <begin position="149"/>
        <end position="178"/>
    </location>
</feature>
<evidence type="ECO:0000256" key="6">
    <source>
        <dbReference type="SAM" id="MobiDB-lite"/>
    </source>
</evidence>
<reference evidence="9" key="1">
    <citation type="journal article" date="2020" name="Stud. Mycol.">
        <title>101 Dothideomycetes genomes: a test case for predicting lifestyles and emergence of pathogens.</title>
        <authorList>
            <person name="Haridas S."/>
            <person name="Albert R."/>
            <person name="Binder M."/>
            <person name="Bloem J."/>
            <person name="Labutti K."/>
            <person name="Salamov A."/>
            <person name="Andreopoulos B."/>
            <person name="Baker S."/>
            <person name="Barry K."/>
            <person name="Bills G."/>
            <person name="Bluhm B."/>
            <person name="Cannon C."/>
            <person name="Castanera R."/>
            <person name="Culley D."/>
            <person name="Daum C."/>
            <person name="Ezra D."/>
            <person name="Gonzalez J."/>
            <person name="Henrissat B."/>
            <person name="Kuo A."/>
            <person name="Liang C."/>
            <person name="Lipzen A."/>
            <person name="Lutzoni F."/>
            <person name="Magnuson J."/>
            <person name="Mondo S."/>
            <person name="Nolan M."/>
            <person name="Ohm R."/>
            <person name="Pangilinan J."/>
            <person name="Park H.-J."/>
            <person name="Ramirez L."/>
            <person name="Alfaro M."/>
            <person name="Sun H."/>
            <person name="Tritt A."/>
            <person name="Yoshinaga Y."/>
            <person name="Zwiers L.-H."/>
            <person name="Turgeon B."/>
            <person name="Goodwin S."/>
            <person name="Spatafora J."/>
            <person name="Crous P."/>
            <person name="Grigoriev I."/>
        </authorList>
    </citation>
    <scope>NUCLEOTIDE SEQUENCE</scope>
    <source>
        <strain evidence="9">CBS 122368</strain>
    </source>
</reference>
<name>A0A6A6ICT9_9PLEO</name>
<evidence type="ECO:0000313" key="10">
    <source>
        <dbReference type="Proteomes" id="UP000800094"/>
    </source>
</evidence>
<evidence type="ECO:0000256" key="7">
    <source>
        <dbReference type="SAM" id="Phobius"/>
    </source>
</evidence>
<dbReference type="Proteomes" id="UP000800094">
    <property type="component" value="Unassembled WGS sequence"/>
</dbReference>
<keyword evidence="10" id="KW-1185">Reference proteome</keyword>
<evidence type="ECO:0000256" key="3">
    <source>
        <dbReference type="ARBA" id="ARBA00022989"/>
    </source>
</evidence>
<keyword evidence="3 7" id="KW-1133">Transmembrane helix</keyword>
<comment type="similarity">
    <text evidence="5">Belongs to the SAT4 family.</text>
</comment>
<dbReference type="InterPro" id="IPR052337">
    <property type="entry name" value="SAT4-like"/>
</dbReference>
<dbReference type="GO" id="GO:0016020">
    <property type="term" value="C:membrane"/>
    <property type="evidence" value="ECO:0007669"/>
    <property type="project" value="UniProtKB-SubCell"/>
</dbReference>
<dbReference type="PANTHER" id="PTHR33048">
    <property type="entry name" value="PTH11-LIKE INTEGRAL MEMBRANE PROTEIN (AFU_ORTHOLOGUE AFUA_5G11245)"/>
    <property type="match status" value="1"/>
</dbReference>
<dbReference type="Pfam" id="PF20684">
    <property type="entry name" value="Fung_rhodopsin"/>
    <property type="match status" value="1"/>
</dbReference>
<protein>
    <recommendedName>
        <fullName evidence="8">Rhodopsin domain-containing protein</fullName>
    </recommendedName>
</protein>
<accession>A0A6A6ICT9</accession>
<sequence length="418" mass="45974">MPAWMTGVERASKRQAAGPPPLTPEQIAYTNAPEILAITGSFFAAAAVVVLLRCYVRLAILKVFGIDDYVMVFAMIVATATFACFVIETNYGLGKHFLVLLADPIMYMNFARVLYVHAIIVMVGISSVKISIAFFLLRLSTRTQYSRFLYGAMVFIVVLTLACAMSLIFQCIPVQAAWDMSLRPPPFGIGDAKCYSMNVFRNLGLMNSSFNIITDVLFATLPIPLIWKLQLNVRTKISLIAVLSLGWFACAAAIIKAVQQWHVLTDPDWTVNDSFNIWNYIEFTVGIIAASLPSLKPLFNWALETARAITSGGRSRGTGKPGYKGPNSLGYNNMADQSSKSIALHSLTSRGDTTPGSSKGPYNVRVTTNHHHHTGLADKEAWDMVRAKNSDESILPLQRPEPGHNGIMMTKEVRISNA</sequence>
<feature type="domain" description="Rhodopsin" evidence="8">
    <location>
        <begin position="52"/>
        <end position="300"/>
    </location>
</feature>
<evidence type="ECO:0000256" key="1">
    <source>
        <dbReference type="ARBA" id="ARBA00004141"/>
    </source>
</evidence>
<evidence type="ECO:0000259" key="8">
    <source>
        <dbReference type="Pfam" id="PF20684"/>
    </source>
</evidence>
<dbReference type="AlphaFoldDB" id="A0A6A6ICT9"/>
<dbReference type="EMBL" id="ML987197">
    <property type="protein sequence ID" value="KAF2247370.1"/>
    <property type="molecule type" value="Genomic_DNA"/>
</dbReference>
<dbReference type="PANTHER" id="PTHR33048:SF167">
    <property type="entry name" value="INTEGRAL MEMBRANE PROTEIN"/>
    <property type="match status" value="1"/>
</dbReference>
<dbReference type="RefSeq" id="XP_033682374.1">
    <property type="nucleotide sequence ID" value="XM_033822389.1"/>
</dbReference>
<organism evidence="9 10">
    <name type="scientific">Trematosphaeria pertusa</name>
    <dbReference type="NCBI Taxonomy" id="390896"/>
    <lineage>
        <taxon>Eukaryota</taxon>
        <taxon>Fungi</taxon>
        <taxon>Dikarya</taxon>
        <taxon>Ascomycota</taxon>
        <taxon>Pezizomycotina</taxon>
        <taxon>Dothideomycetes</taxon>
        <taxon>Pleosporomycetidae</taxon>
        <taxon>Pleosporales</taxon>
        <taxon>Massarineae</taxon>
        <taxon>Trematosphaeriaceae</taxon>
        <taxon>Trematosphaeria</taxon>
    </lineage>
</organism>
<keyword evidence="2 7" id="KW-0812">Transmembrane</keyword>
<dbReference type="GeneID" id="54575719"/>
<feature type="transmembrane region" description="Helical" evidence="7">
    <location>
        <begin position="277"/>
        <end position="295"/>
    </location>
</feature>